<gene>
    <name evidence="4" type="ORF">ACFONL_13165</name>
</gene>
<reference evidence="5" key="1">
    <citation type="journal article" date="2019" name="Int. J. Syst. Evol. Microbiol.">
        <title>The Global Catalogue of Microorganisms (GCM) 10K type strain sequencing project: providing services to taxonomists for standard genome sequencing and annotation.</title>
        <authorList>
            <consortium name="The Broad Institute Genomics Platform"/>
            <consortium name="The Broad Institute Genome Sequencing Center for Infectious Disease"/>
            <person name="Wu L."/>
            <person name="Ma J."/>
        </authorList>
    </citation>
    <scope>NUCLEOTIDE SEQUENCE [LARGE SCALE GENOMIC DNA]</scope>
    <source>
        <strain evidence="5">KCTC 42282</strain>
    </source>
</reference>
<proteinExistence type="inferred from homology"/>
<feature type="chain" id="PRO_5046123677" evidence="2">
    <location>
        <begin position="27"/>
        <end position="179"/>
    </location>
</feature>
<evidence type="ECO:0000313" key="4">
    <source>
        <dbReference type="EMBL" id="MFC3638311.1"/>
    </source>
</evidence>
<dbReference type="Pfam" id="PF01464">
    <property type="entry name" value="SLT"/>
    <property type="match status" value="1"/>
</dbReference>
<dbReference type="Proteomes" id="UP001595704">
    <property type="component" value="Unassembled WGS sequence"/>
</dbReference>
<evidence type="ECO:0000256" key="2">
    <source>
        <dbReference type="SAM" id="SignalP"/>
    </source>
</evidence>
<evidence type="ECO:0000313" key="5">
    <source>
        <dbReference type="Proteomes" id="UP001595704"/>
    </source>
</evidence>
<dbReference type="InterPro" id="IPR023346">
    <property type="entry name" value="Lysozyme-like_dom_sf"/>
</dbReference>
<keyword evidence="2" id="KW-0732">Signal</keyword>
<evidence type="ECO:0000256" key="1">
    <source>
        <dbReference type="ARBA" id="ARBA00009387"/>
    </source>
</evidence>
<organism evidence="4 5">
    <name type="scientific">Camelimonas fluminis</name>
    <dbReference type="NCBI Taxonomy" id="1576911"/>
    <lineage>
        <taxon>Bacteria</taxon>
        <taxon>Pseudomonadati</taxon>
        <taxon>Pseudomonadota</taxon>
        <taxon>Alphaproteobacteria</taxon>
        <taxon>Hyphomicrobiales</taxon>
        <taxon>Chelatococcaceae</taxon>
        <taxon>Camelimonas</taxon>
    </lineage>
</organism>
<dbReference type="RefSeq" id="WP_191320865.1">
    <property type="nucleotide sequence ID" value="NZ_BNCG01000027.1"/>
</dbReference>
<comment type="similarity">
    <text evidence="1">Belongs to the virb1 family.</text>
</comment>
<dbReference type="EMBL" id="JBHRYC010000065">
    <property type="protein sequence ID" value="MFC3638311.1"/>
    <property type="molecule type" value="Genomic_DNA"/>
</dbReference>
<sequence length="179" mass="19423">MTPQLLSPLAAGIAFTCASLSPSAAAQPACLFWASVAEQHYQMPRGLMSALVTLESKANPNALNVDGKALYFSSAVEAAAAIKELTPRSFEVDVGCGQLTVRWHGPRFTSIGAMLDPRTNLSYASWHLSELREKYGSWSAAVARYHSFQPDRGRRYACRIRQIMHANGGNTSALENTCS</sequence>
<protein>
    <submittedName>
        <fullName evidence="4">Transglycosylase SLT domain-containing protein</fullName>
    </submittedName>
</protein>
<dbReference type="InterPro" id="IPR008258">
    <property type="entry name" value="Transglycosylase_SLT_dom_1"/>
</dbReference>
<keyword evidence="5" id="KW-1185">Reference proteome</keyword>
<evidence type="ECO:0000259" key="3">
    <source>
        <dbReference type="Pfam" id="PF01464"/>
    </source>
</evidence>
<dbReference type="SUPFAM" id="SSF53955">
    <property type="entry name" value="Lysozyme-like"/>
    <property type="match status" value="1"/>
</dbReference>
<feature type="signal peptide" evidence="2">
    <location>
        <begin position="1"/>
        <end position="26"/>
    </location>
</feature>
<accession>A0ABV7UHZ9</accession>
<feature type="domain" description="Transglycosylase SLT" evidence="3">
    <location>
        <begin position="36"/>
        <end position="146"/>
    </location>
</feature>
<comment type="caution">
    <text evidence="4">The sequence shown here is derived from an EMBL/GenBank/DDBJ whole genome shotgun (WGS) entry which is preliminary data.</text>
</comment>
<name>A0ABV7UHZ9_9HYPH</name>
<dbReference type="Gene3D" id="1.10.530.10">
    <property type="match status" value="1"/>
</dbReference>